<organism evidence="9 10">
    <name type="scientific">Nocardioides aquaticus</name>
    <dbReference type="NCBI Taxonomy" id="160826"/>
    <lineage>
        <taxon>Bacteria</taxon>
        <taxon>Bacillati</taxon>
        <taxon>Actinomycetota</taxon>
        <taxon>Actinomycetes</taxon>
        <taxon>Propionibacteriales</taxon>
        <taxon>Nocardioidaceae</taxon>
        <taxon>Nocardioides</taxon>
    </lineage>
</organism>
<dbReference type="PANTHER" id="PTHR30008:SF0">
    <property type="entry name" value="EXODEOXYRIBONUCLEASE 7 LARGE SUBUNIT"/>
    <property type="match status" value="1"/>
</dbReference>
<comment type="similarity">
    <text evidence="5 6">Belongs to the XseA family.</text>
</comment>
<keyword evidence="1 5" id="KW-0963">Cytoplasm</keyword>
<comment type="function">
    <text evidence="5">Bidirectionally degrades single-stranded DNA into large acid-insoluble oligonucleotides, which are then degraded further into small acid-soluble oligonucleotides.</text>
</comment>
<evidence type="ECO:0000259" key="8">
    <source>
        <dbReference type="Pfam" id="PF13742"/>
    </source>
</evidence>
<comment type="catalytic activity">
    <reaction evidence="5 6">
        <text>Exonucleolytic cleavage in either 5'- to 3'- or 3'- to 5'-direction to yield nucleoside 5'-phosphates.</text>
        <dbReference type="EC" id="3.1.11.6"/>
    </reaction>
</comment>
<keyword evidence="10" id="KW-1185">Reference proteome</keyword>
<dbReference type="InterPro" id="IPR003753">
    <property type="entry name" value="Exonuc_VII_L"/>
</dbReference>
<name>A0ABX8EPQ7_9ACTN</name>
<keyword evidence="3 5" id="KW-0378">Hydrolase</keyword>
<protein>
    <recommendedName>
        <fullName evidence="5">Exodeoxyribonuclease 7 large subunit</fullName>
        <ecNumber evidence="5">3.1.11.6</ecNumber>
    </recommendedName>
    <alternativeName>
        <fullName evidence="5">Exodeoxyribonuclease VII large subunit</fullName>
        <shortName evidence="5">Exonuclease VII large subunit</shortName>
    </alternativeName>
</protein>
<dbReference type="EC" id="3.1.11.6" evidence="5"/>
<dbReference type="Pfam" id="PF02601">
    <property type="entry name" value="Exonuc_VII_L"/>
    <property type="match status" value="1"/>
</dbReference>
<dbReference type="GO" id="GO:0008855">
    <property type="term" value="F:exodeoxyribonuclease VII activity"/>
    <property type="evidence" value="ECO:0007669"/>
    <property type="project" value="UniProtKB-EC"/>
</dbReference>
<feature type="domain" description="OB-fold nucleic acid binding" evidence="8">
    <location>
        <begin position="13"/>
        <end position="105"/>
    </location>
</feature>
<accession>A0ABX8EPQ7</accession>
<dbReference type="Pfam" id="PF13742">
    <property type="entry name" value="tRNA_anti_2"/>
    <property type="match status" value="1"/>
</dbReference>
<dbReference type="NCBIfam" id="TIGR00237">
    <property type="entry name" value="xseA"/>
    <property type="match status" value="1"/>
</dbReference>
<comment type="subunit">
    <text evidence="5">Heterooligomer composed of large and small subunits.</text>
</comment>
<dbReference type="RefSeq" id="WP_214056692.1">
    <property type="nucleotide sequence ID" value="NZ_BAAAHS010000053.1"/>
</dbReference>
<gene>
    <name evidence="5 9" type="primary">xseA</name>
    <name evidence="9" type="ORF">ENKNEFLB_03710</name>
</gene>
<feature type="domain" description="Exonuclease VII large subunit C-terminal" evidence="7">
    <location>
        <begin position="129"/>
        <end position="337"/>
    </location>
</feature>
<dbReference type="Proteomes" id="UP000679307">
    <property type="component" value="Chromosome"/>
</dbReference>
<evidence type="ECO:0000313" key="9">
    <source>
        <dbReference type="EMBL" id="QVT81302.1"/>
    </source>
</evidence>
<comment type="subcellular location">
    <subcellularLocation>
        <location evidence="5 6">Cytoplasm</location>
    </subcellularLocation>
</comment>
<evidence type="ECO:0000256" key="2">
    <source>
        <dbReference type="ARBA" id="ARBA00022722"/>
    </source>
</evidence>
<dbReference type="InterPro" id="IPR025824">
    <property type="entry name" value="OB-fold_nuc-bd_dom"/>
</dbReference>
<keyword evidence="2 5" id="KW-0540">Nuclease</keyword>
<evidence type="ECO:0000256" key="4">
    <source>
        <dbReference type="ARBA" id="ARBA00022839"/>
    </source>
</evidence>
<evidence type="ECO:0000256" key="1">
    <source>
        <dbReference type="ARBA" id="ARBA00022490"/>
    </source>
</evidence>
<evidence type="ECO:0000256" key="5">
    <source>
        <dbReference type="HAMAP-Rule" id="MF_00378"/>
    </source>
</evidence>
<dbReference type="CDD" id="cd04489">
    <property type="entry name" value="ExoVII_LU_OBF"/>
    <property type="match status" value="1"/>
</dbReference>
<dbReference type="InterPro" id="IPR020579">
    <property type="entry name" value="Exonuc_VII_lsu_C"/>
</dbReference>
<evidence type="ECO:0000313" key="10">
    <source>
        <dbReference type="Proteomes" id="UP000679307"/>
    </source>
</evidence>
<dbReference type="EMBL" id="CP075371">
    <property type="protein sequence ID" value="QVT81302.1"/>
    <property type="molecule type" value="Genomic_DNA"/>
</dbReference>
<evidence type="ECO:0000259" key="7">
    <source>
        <dbReference type="Pfam" id="PF02601"/>
    </source>
</evidence>
<proteinExistence type="inferred from homology"/>
<evidence type="ECO:0000256" key="6">
    <source>
        <dbReference type="RuleBase" id="RU004355"/>
    </source>
</evidence>
<dbReference type="PANTHER" id="PTHR30008">
    <property type="entry name" value="EXODEOXYRIBONUCLEASE 7 LARGE SUBUNIT"/>
    <property type="match status" value="1"/>
</dbReference>
<evidence type="ECO:0000256" key="3">
    <source>
        <dbReference type="ARBA" id="ARBA00022801"/>
    </source>
</evidence>
<dbReference type="HAMAP" id="MF_00378">
    <property type="entry name" value="Exonuc_7_L"/>
    <property type="match status" value="1"/>
</dbReference>
<keyword evidence="4 5" id="KW-0269">Exonuclease</keyword>
<sequence>MALETSAAAPAPVRQVATAVAGWVDRLGPIWVEGQLAQVNRRPGVSVVFMTLRDSLASVSVRLTVPRALVDSLDPPLVEGASVVVQAKPSYYAANGSFSLEVRELRMVGLGELLARLERRRQLLAAEGLFAAHLKRPLPFLPRRVGLVTAPGSAAERDVVDNARRRWPGVELTTAYATMQGPRCSGEVVEALQRLERDPAVDVVVVARGGGSVEDLLPFSDETLVRAVAALRTPVVSAIGHEQDQPLLDLVADVRASTPTDAAKLVVPDVVGELDAVAHARERMRAALGGLLAREEAGLLALRTRPVLADPRHLIDTRDDELVALLGRARRTLGHRLDRAADDVDHQRARARALSPLATLQRGYAVVQDAGGHVVTSVAALAPGGALSVRLADGRADVTVAGTTPTPAPAPEEHR</sequence>
<reference evidence="9 10" key="1">
    <citation type="submission" date="2021-05" db="EMBL/GenBank/DDBJ databases">
        <title>Complete genome of Nocardioides aquaticus KCTC 9944T isolated from meromictic and hypersaline Ekho Lake, Antarctica.</title>
        <authorList>
            <person name="Hwang K."/>
            <person name="Kim K.M."/>
            <person name="Choe H."/>
        </authorList>
    </citation>
    <scope>NUCLEOTIDE SEQUENCE [LARGE SCALE GENOMIC DNA]</scope>
    <source>
        <strain evidence="9 10">KCTC 9944</strain>
    </source>
</reference>